<feature type="domain" description="Acyl-CoA dehydrogenase/oxidase N-terminal" evidence="8">
    <location>
        <begin position="36"/>
        <end position="156"/>
    </location>
</feature>
<evidence type="ECO:0000256" key="4">
    <source>
        <dbReference type="ARBA" id="ARBA00022827"/>
    </source>
</evidence>
<dbReference type="Pfam" id="PF02770">
    <property type="entry name" value="Acyl-CoA_dh_M"/>
    <property type="match status" value="1"/>
</dbReference>
<dbReference type="Pfam" id="PF02771">
    <property type="entry name" value="Acyl-CoA_dh_N"/>
    <property type="match status" value="1"/>
</dbReference>
<evidence type="ECO:0000256" key="2">
    <source>
        <dbReference type="ARBA" id="ARBA00009347"/>
    </source>
</evidence>
<evidence type="ECO:0000259" key="8">
    <source>
        <dbReference type="Pfam" id="PF02771"/>
    </source>
</evidence>
<dbReference type="EMBL" id="JBHULH010000011">
    <property type="protein sequence ID" value="MFD2568514.1"/>
    <property type="molecule type" value="Genomic_DNA"/>
</dbReference>
<evidence type="ECO:0000259" key="6">
    <source>
        <dbReference type="Pfam" id="PF00441"/>
    </source>
</evidence>
<keyword evidence="11" id="KW-1185">Reference proteome</keyword>
<dbReference type="InterPro" id="IPR046373">
    <property type="entry name" value="Acyl-CoA_Oxase/DH_mid-dom_sf"/>
</dbReference>
<comment type="caution">
    <text evidence="10">The sequence shown here is derived from an EMBL/GenBank/DDBJ whole genome shotgun (WGS) entry which is preliminary data.</text>
</comment>
<dbReference type="Gene3D" id="1.20.140.10">
    <property type="entry name" value="Butyryl-CoA Dehydrogenase, subunit A, domain 3"/>
    <property type="match status" value="1"/>
</dbReference>
<dbReference type="PANTHER" id="PTHR42803">
    <property type="entry name" value="ACYL-COA DEHYDROGENASE"/>
    <property type="match status" value="1"/>
</dbReference>
<dbReference type="Proteomes" id="UP001597508">
    <property type="component" value="Unassembled WGS sequence"/>
</dbReference>
<dbReference type="Gene3D" id="1.10.540.10">
    <property type="entry name" value="Acyl-CoA dehydrogenase/oxidase, N-terminal domain"/>
    <property type="match status" value="1"/>
</dbReference>
<evidence type="ECO:0000256" key="1">
    <source>
        <dbReference type="ARBA" id="ARBA00001974"/>
    </source>
</evidence>
<evidence type="ECO:0000259" key="7">
    <source>
        <dbReference type="Pfam" id="PF02770"/>
    </source>
</evidence>
<dbReference type="InterPro" id="IPR025878">
    <property type="entry name" value="Acyl-CoA_dh-like_C_dom"/>
</dbReference>
<dbReference type="InterPro" id="IPR009100">
    <property type="entry name" value="AcylCoA_DH/oxidase_NM_dom_sf"/>
</dbReference>
<dbReference type="InterPro" id="IPR013786">
    <property type="entry name" value="AcylCoA_DH/ox_N"/>
</dbReference>
<reference evidence="11" key="1">
    <citation type="journal article" date="2019" name="Int. J. Syst. Evol. Microbiol.">
        <title>The Global Catalogue of Microorganisms (GCM) 10K type strain sequencing project: providing services to taxonomists for standard genome sequencing and annotation.</title>
        <authorList>
            <consortium name="The Broad Institute Genomics Platform"/>
            <consortium name="The Broad Institute Genome Sequencing Center for Infectious Disease"/>
            <person name="Wu L."/>
            <person name="Ma J."/>
        </authorList>
    </citation>
    <scope>NUCLEOTIDE SEQUENCE [LARGE SCALE GENOMIC DNA]</scope>
    <source>
        <strain evidence="11">KCTC 52127</strain>
    </source>
</reference>
<feature type="domain" description="Acyl-CoA dehydrogenase/oxidase C-terminal" evidence="6">
    <location>
        <begin position="283"/>
        <end position="452"/>
    </location>
</feature>
<keyword evidence="4 5" id="KW-0274">FAD</keyword>
<dbReference type="InterPro" id="IPR009075">
    <property type="entry name" value="AcylCo_DH/oxidase_C"/>
</dbReference>
<sequence length="603" mass="67792">MPQKYVDVDTLKYMLYDVHNLEGLLNRERFQDHDKESLDMFLESVKEFADREMFPYFKEMDEQPAYHKDGKVFVHNQVKTMMHKGGELGLISAPFDYDDGGLQIPLMTQTAAYYILDAANNHLPGYAALTQGAAELIVHFADEKLKETYVSKMLSGIWGGTMCLTEPQAGSSLSDVITKAIPTEEGYYHISGQKIFISGGDNDFAENVVHMVLARIEGAPKGTKGISLFVVPKNRLKQDGTLEWNDVTTVADFQKLGQKGYCTTHLGFGDKEDCRGWLVGEPNKGLHYMFMMMNAARIAVGRGASAIASAAYYASLEYANERPQGRKLSSDGKKNPDEKQTLIINHPDVRRMLLQQKSIVEGTMSLTLLAANYYDRTATATSPEEKEKYHQLLEMIIPIVKTYPSEAGIQAVNAGLQTLGGYGFCEDYILQQYYRDIRIFSIYEGTTGIQSQDLLGRKVPMKNGKVLELLSGEILKTIQEASAFEELKTHAQVLGGKLQLTQKVLGHLLPHAMQGNYERYLADASVFMEFMSLILMGWMWLDLGTHATRSLQEGGDYSHEFYNSKIHTMKYFYTYELPKTTGLSEILLNTESLTIKKDTEPII</sequence>
<dbReference type="InterPro" id="IPR037069">
    <property type="entry name" value="AcylCoA_DH/ox_N_sf"/>
</dbReference>
<comment type="cofactor">
    <cofactor evidence="1 5">
        <name>FAD</name>
        <dbReference type="ChEBI" id="CHEBI:57692"/>
    </cofactor>
</comment>
<evidence type="ECO:0000259" key="9">
    <source>
        <dbReference type="Pfam" id="PF12806"/>
    </source>
</evidence>
<evidence type="ECO:0000313" key="10">
    <source>
        <dbReference type="EMBL" id="MFD2568514.1"/>
    </source>
</evidence>
<dbReference type="InterPro" id="IPR036250">
    <property type="entry name" value="AcylCo_DH-like_C"/>
</dbReference>
<name>A0ABW5LX15_9FLAO</name>
<dbReference type="Pfam" id="PF12806">
    <property type="entry name" value="Acyl-CoA_dh_C"/>
    <property type="match status" value="1"/>
</dbReference>
<dbReference type="Pfam" id="PF00441">
    <property type="entry name" value="Acyl-CoA_dh_1"/>
    <property type="match status" value="1"/>
</dbReference>
<keyword evidence="5 10" id="KW-0560">Oxidoreductase</keyword>
<dbReference type="PANTHER" id="PTHR42803:SF3">
    <property type="entry name" value="ACYL-COA DEHYDROGENASE-RELATED"/>
    <property type="match status" value="1"/>
</dbReference>
<dbReference type="GO" id="GO:0016491">
    <property type="term" value="F:oxidoreductase activity"/>
    <property type="evidence" value="ECO:0007669"/>
    <property type="project" value="UniProtKB-KW"/>
</dbReference>
<dbReference type="RefSeq" id="WP_379667220.1">
    <property type="nucleotide sequence ID" value="NZ_JBHULH010000011.1"/>
</dbReference>
<evidence type="ECO:0000256" key="3">
    <source>
        <dbReference type="ARBA" id="ARBA00022630"/>
    </source>
</evidence>
<protein>
    <submittedName>
        <fullName evidence="10">Acyl-CoA dehydrogenase</fullName>
        <ecNumber evidence="10">1.3.8.-</ecNumber>
    </submittedName>
</protein>
<feature type="domain" description="Acetyl-CoA dehydrogenase-like C-terminal" evidence="9">
    <location>
        <begin position="472"/>
        <end position="592"/>
    </location>
</feature>
<comment type="similarity">
    <text evidence="2 5">Belongs to the acyl-CoA dehydrogenase family.</text>
</comment>
<dbReference type="SUPFAM" id="SSF56645">
    <property type="entry name" value="Acyl-CoA dehydrogenase NM domain-like"/>
    <property type="match status" value="1"/>
</dbReference>
<dbReference type="Gene3D" id="2.40.110.10">
    <property type="entry name" value="Butyryl-CoA Dehydrogenase, subunit A, domain 2"/>
    <property type="match status" value="1"/>
</dbReference>
<proteinExistence type="inferred from homology"/>
<dbReference type="EC" id="1.3.8.-" evidence="10"/>
<dbReference type="InterPro" id="IPR052166">
    <property type="entry name" value="Diverse_Acyl-CoA_DH"/>
</dbReference>
<dbReference type="InterPro" id="IPR006091">
    <property type="entry name" value="Acyl-CoA_Oxase/DH_mid-dom"/>
</dbReference>
<feature type="domain" description="Acyl-CoA oxidase/dehydrogenase middle" evidence="7">
    <location>
        <begin position="162"/>
        <end position="268"/>
    </location>
</feature>
<organism evidence="10 11">
    <name type="scientific">Pseudotenacibaculum haliotis</name>
    <dbReference type="NCBI Taxonomy" id="1862138"/>
    <lineage>
        <taxon>Bacteria</taxon>
        <taxon>Pseudomonadati</taxon>
        <taxon>Bacteroidota</taxon>
        <taxon>Flavobacteriia</taxon>
        <taxon>Flavobacteriales</taxon>
        <taxon>Flavobacteriaceae</taxon>
        <taxon>Pseudotenacibaculum</taxon>
    </lineage>
</organism>
<accession>A0ABW5LX15</accession>
<keyword evidence="3 5" id="KW-0285">Flavoprotein</keyword>
<gene>
    <name evidence="10" type="ORF">ACFSRZ_14145</name>
</gene>
<evidence type="ECO:0000313" key="11">
    <source>
        <dbReference type="Proteomes" id="UP001597508"/>
    </source>
</evidence>
<dbReference type="SUPFAM" id="SSF47203">
    <property type="entry name" value="Acyl-CoA dehydrogenase C-terminal domain-like"/>
    <property type="match status" value="1"/>
</dbReference>
<evidence type="ECO:0000256" key="5">
    <source>
        <dbReference type="RuleBase" id="RU362125"/>
    </source>
</evidence>